<organism evidence="1 2">
    <name type="scientific">Chitinophaga chungangae</name>
    <dbReference type="NCBI Taxonomy" id="2821488"/>
    <lineage>
        <taxon>Bacteria</taxon>
        <taxon>Pseudomonadati</taxon>
        <taxon>Bacteroidota</taxon>
        <taxon>Chitinophagia</taxon>
        <taxon>Chitinophagales</taxon>
        <taxon>Chitinophagaceae</taxon>
        <taxon>Chitinophaga</taxon>
    </lineage>
</organism>
<keyword evidence="2" id="KW-1185">Reference proteome</keyword>
<accession>A0ABS3YDP5</accession>
<proteinExistence type="predicted"/>
<dbReference type="Proteomes" id="UP000679126">
    <property type="component" value="Unassembled WGS sequence"/>
</dbReference>
<name>A0ABS3YDP5_9BACT</name>
<protein>
    <recommendedName>
        <fullName evidence="3">Type II toxin-antitoxin system HicA family toxin</fullName>
    </recommendedName>
</protein>
<dbReference type="EMBL" id="JAGHKP010000002">
    <property type="protein sequence ID" value="MBO9152438.1"/>
    <property type="molecule type" value="Genomic_DNA"/>
</dbReference>
<evidence type="ECO:0000313" key="1">
    <source>
        <dbReference type="EMBL" id="MBO9152438.1"/>
    </source>
</evidence>
<dbReference type="RefSeq" id="WP_209145430.1">
    <property type="nucleotide sequence ID" value="NZ_JAGHKP010000002.1"/>
</dbReference>
<gene>
    <name evidence="1" type="ORF">J7I43_09475</name>
</gene>
<comment type="caution">
    <text evidence="1">The sequence shown here is derived from an EMBL/GenBank/DDBJ whole genome shotgun (WGS) entry which is preliminary data.</text>
</comment>
<sequence>MTDDRLPSGIPLDLFRSFLMSKGFQFRFVPGGFEKWHRPGKYRPVIIRMYQDPVPQFTVRTALRSMLLEPEDLRAFMEQELK</sequence>
<reference evidence="2" key="1">
    <citation type="submission" date="2021-03" db="EMBL/GenBank/DDBJ databases">
        <title>Assistant Professor.</title>
        <authorList>
            <person name="Huq M.A."/>
        </authorList>
    </citation>
    <scope>NUCLEOTIDE SEQUENCE [LARGE SCALE GENOMIC DNA]</scope>
    <source>
        <strain evidence="2">MAH-28</strain>
    </source>
</reference>
<evidence type="ECO:0008006" key="3">
    <source>
        <dbReference type="Google" id="ProtNLM"/>
    </source>
</evidence>
<evidence type="ECO:0000313" key="2">
    <source>
        <dbReference type="Proteomes" id="UP000679126"/>
    </source>
</evidence>